<dbReference type="AlphaFoldDB" id="A0A3B0YCJ2"/>
<proteinExistence type="predicted"/>
<accession>A0A3B0YCJ2</accession>
<dbReference type="PANTHER" id="PTHR43883">
    <property type="entry name" value="SLR0207 PROTEIN"/>
    <property type="match status" value="1"/>
</dbReference>
<dbReference type="Pfam" id="PF01636">
    <property type="entry name" value="APH"/>
    <property type="match status" value="1"/>
</dbReference>
<sequence>MTDALHKLVKTLQQPAMFPHPVACFNVVETHISIILLTGPYAYKFKKPVNFGFLDFSTLEKRRHFCEEELRLNHRLAPELYREVVTINAGPQLGGDGEAIEYAIRMREFAQASQFDRLLDAEQLAPEHIDALALRIAKFHTTAAVAGPQSGYGNPAAVQAPAEENFSQILDCMHEPQVQKQLEYLQDWTHQTFQKLQPDFQARKDNGFIRECHGDLHLRNIALVDDIPVAFDCIEFNDKLRWIDIISEIAFMVMDLDHRGQAGLASRFLNVWLEQI</sequence>
<evidence type="ECO:0000313" key="2">
    <source>
        <dbReference type="EMBL" id="VAW74530.1"/>
    </source>
</evidence>
<dbReference type="InterPro" id="IPR052732">
    <property type="entry name" value="Cell-binding_unc_protein"/>
</dbReference>
<organism evidence="2">
    <name type="scientific">hydrothermal vent metagenome</name>
    <dbReference type="NCBI Taxonomy" id="652676"/>
    <lineage>
        <taxon>unclassified sequences</taxon>
        <taxon>metagenomes</taxon>
        <taxon>ecological metagenomes</taxon>
    </lineage>
</organism>
<dbReference type="InterPro" id="IPR011009">
    <property type="entry name" value="Kinase-like_dom_sf"/>
</dbReference>
<dbReference type="PANTHER" id="PTHR43883:SF1">
    <property type="entry name" value="GLUCONOKINASE"/>
    <property type="match status" value="1"/>
</dbReference>
<feature type="domain" description="Aminoglycoside phosphotransferase" evidence="1">
    <location>
        <begin position="66"/>
        <end position="272"/>
    </location>
</feature>
<gene>
    <name evidence="2" type="ORF">MNBD_GAMMA15-2089</name>
</gene>
<name>A0A3B0YCJ2_9ZZZZ</name>
<feature type="non-terminal residue" evidence="2">
    <location>
        <position position="276"/>
    </location>
</feature>
<dbReference type="EMBL" id="UOFN01000035">
    <property type="protein sequence ID" value="VAW74530.1"/>
    <property type="molecule type" value="Genomic_DNA"/>
</dbReference>
<evidence type="ECO:0000259" key="1">
    <source>
        <dbReference type="Pfam" id="PF01636"/>
    </source>
</evidence>
<reference evidence="2" key="1">
    <citation type="submission" date="2018-06" db="EMBL/GenBank/DDBJ databases">
        <authorList>
            <person name="Zhirakovskaya E."/>
        </authorList>
    </citation>
    <scope>NUCLEOTIDE SEQUENCE</scope>
</reference>
<protein>
    <recommendedName>
        <fullName evidence="1">Aminoglycoside phosphotransferase domain-containing protein</fullName>
    </recommendedName>
</protein>
<dbReference type="InterPro" id="IPR002575">
    <property type="entry name" value="Aminoglycoside_PTrfase"/>
</dbReference>
<dbReference type="SUPFAM" id="SSF56112">
    <property type="entry name" value="Protein kinase-like (PK-like)"/>
    <property type="match status" value="1"/>
</dbReference>